<dbReference type="Pfam" id="PF07750">
    <property type="entry name" value="GcrA"/>
    <property type="match status" value="1"/>
</dbReference>
<protein>
    <submittedName>
        <fullName evidence="2">GcrA cell cycle regulator</fullName>
    </submittedName>
</protein>
<proteinExistence type="predicted"/>
<dbReference type="InterPro" id="IPR011681">
    <property type="entry name" value="GcrA"/>
</dbReference>
<comment type="caution">
    <text evidence="2">The sequence shown here is derived from an EMBL/GenBank/DDBJ whole genome shotgun (WGS) entry which is preliminary data.</text>
</comment>
<accession>A0AAE4ATY9</accession>
<dbReference type="Gene3D" id="1.10.10.60">
    <property type="entry name" value="Homeodomain-like"/>
    <property type="match status" value="1"/>
</dbReference>
<evidence type="ECO:0000256" key="1">
    <source>
        <dbReference type="SAM" id="MobiDB-lite"/>
    </source>
</evidence>
<feature type="compositionally biased region" description="Low complexity" evidence="1">
    <location>
        <begin position="77"/>
        <end position="87"/>
    </location>
</feature>
<keyword evidence="3" id="KW-1185">Reference proteome</keyword>
<reference evidence="2" key="1">
    <citation type="submission" date="2023-07" db="EMBL/GenBank/DDBJ databases">
        <title>Genomic Encyclopedia of Type Strains, Phase IV (KMG-IV): sequencing the most valuable type-strain genomes for metagenomic binning, comparative biology and taxonomic classification.</title>
        <authorList>
            <person name="Goeker M."/>
        </authorList>
    </citation>
    <scope>NUCLEOTIDE SEQUENCE</scope>
    <source>
        <strain evidence="2">DSM 21202</strain>
    </source>
</reference>
<dbReference type="RefSeq" id="WP_306886659.1">
    <property type="nucleotide sequence ID" value="NZ_JAUSUL010000003.1"/>
</dbReference>
<dbReference type="EMBL" id="JAUSUL010000003">
    <property type="protein sequence ID" value="MDQ0316783.1"/>
    <property type="molecule type" value="Genomic_DNA"/>
</dbReference>
<organism evidence="2 3">
    <name type="scientific">Amorphus orientalis</name>
    <dbReference type="NCBI Taxonomy" id="649198"/>
    <lineage>
        <taxon>Bacteria</taxon>
        <taxon>Pseudomonadati</taxon>
        <taxon>Pseudomonadota</taxon>
        <taxon>Alphaproteobacteria</taxon>
        <taxon>Hyphomicrobiales</taxon>
        <taxon>Amorphaceae</taxon>
        <taxon>Amorphus</taxon>
    </lineage>
</organism>
<name>A0AAE4ATY9_9HYPH</name>
<evidence type="ECO:0000313" key="2">
    <source>
        <dbReference type="EMBL" id="MDQ0316783.1"/>
    </source>
</evidence>
<dbReference type="Proteomes" id="UP001229244">
    <property type="component" value="Unassembled WGS sequence"/>
</dbReference>
<gene>
    <name evidence="2" type="ORF">J2S73_003259</name>
</gene>
<dbReference type="AlphaFoldDB" id="A0AAE4ATY9"/>
<feature type="region of interest" description="Disordered" evidence="1">
    <location>
        <begin position="48"/>
        <end position="91"/>
    </location>
</feature>
<sequence length="190" mass="20163">MSEEPTASWTDERVELLQKLWSEGLSASQIATQLGGVTRNAVIGKIHRLGLSGRAKTPSQQRPRKQRPAPKPAGRVAASASSSGAGATQTVARASRVVGNAALKIATDPEPETAPAVAARGQAEIVPFGDRKTLLELNEHTCRWPMGDPGSQDFAFCGRESTPGEPYCAAHARVAYQPAPDRRKSRNGGK</sequence>
<evidence type="ECO:0000313" key="3">
    <source>
        <dbReference type="Proteomes" id="UP001229244"/>
    </source>
</evidence>